<proteinExistence type="predicted"/>
<gene>
    <name evidence="3" type="ORF">NSCI0253_LOCUS44035</name>
</gene>
<evidence type="ECO:0000313" key="3">
    <source>
        <dbReference type="EMBL" id="CAD8869679.1"/>
    </source>
</evidence>
<dbReference type="AlphaFoldDB" id="A0A7S1AZN2"/>
<evidence type="ECO:0000256" key="1">
    <source>
        <dbReference type="SAM" id="Coils"/>
    </source>
</evidence>
<feature type="coiled-coil region" evidence="1">
    <location>
        <begin position="274"/>
        <end position="342"/>
    </location>
</feature>
<feature type="compositionally biased region" description="Basic and acidic residues" evidence="2">
    <location>
        <begin position="353"/>
        <end position="367"/>
    </location>
</feature>
<name>A0A7S1AZN2_NOCSC</name>
<feature type="coiled-coil region" evidence="1">
    <location>
        <begin position="48"/>
        <end position="138"/>
    </location>
</feature>
<evidence type="ECO:0000256" key="2">
    <source>
        <dbReference type="SAM" id="MobiDB-lite"/>
    </source>
</evidence>
<feature type="region of interest" description="Disordered" evidence="2">
    <location>
        <begin position="473"/>
        <end position="514"/>
    </location>
</feature>
<keyword evidence="1" id="KW-0175">Coiled coil</keyword>
<sequence>MTAQDLTATACSDVEVPAALKLVRALTDELKDAEAWAIEQTEHWDRTEEEWARTRKELQARTEKAEAESASMEARKAAHVEKTATIKRSLDEAVARVKMVESEKVEVERAITLLEKDLAATEAREAESQRASKEVQEELASTLDAIAAQGRRDAEHKKELALAEKWVQDVIVEFKTKLSGMGEELVAMSVEKAHIEDQLEKLRRPVVDPMSHLRERAAEARSGLLPLEEKLMENREKHASACARSASAAARLAQLRAEEAAFREEHEAGDCARREEEEEQHQECQRRLESTRRELKSMRASCKSTGMTIVTADHVSAVQAEVAELRANNQLVEEEIKQALIVLGGLKHQTRRERKDKENDGNAEKRSTVRKQVTKGSEPAAFAAQAVPVQVEESHEVSSPMVNATEHSGKHAGERAQVESQGVCHVDIQDEVEERQQVEEPGHEEVVDDVYAEGVEVADHMEHMLDMCEARTPPKVVEQKKKGTAPPQPKRAAREKKSMPSAKNKGDTSARSTGAVTTWWGSIDVADRAFGIFGVIIIVQACALASHSVW</sequence>
<protein>
    <submittedName>
        <fullName evidence="3">Uncharacterized protein</fullName>
    </submittedName>
</protein>
<organism evidence="3">
    <name type="scientific">Noctiluca scintillans</name>
    <name type="common">Sea sparkle</name>
    <name type="synonym">Red tide dinoflagellate</name>
    <dbReference type="NCBI Taxonomy" id="2966"/>
    <lineage>
        <taxon>Eukaryota</taxon>
        <taxon>Sar</taxon>
        <taxon>Alveolata</taxon>
        <taxon>Dinophyceae</taxon>
        <taxon>Noctilucales</taxon>
        <taxon>Noctilucaceae</taxon>
        <taxon>Noctiluca</taxon>
    </lineage>
</organism>
<accession>A0A7S1AZN2</accession>
<dbReference type="EMBL" id="HBFQ01062092">
    <property type="protein sequence ID" value="CAD8869679.1"/>
    <property type="molecule type" value="Transcribed_RNA"/>
</dbReference>
<feature type="region of interest" description="Disordered" evidence="2">
    <location>
        <begin position="348"/>
        <end position="378"/>
    </location>
</feature>
<reference evidence="3" key="1">
    <citation type="submission" date="2021-01" db="EMBL/GenBank/DDBJ databases">
        <authorList>
            <person name="Corre E."/>
            <person name="Pelletier E."/>
            <person name="Niang G."/>
            <person name="Scheremetjew M."/>
            <person name="Finn R."/>
            <person name="Kale V."/>
            <person name="Holt S."/>
            <person name="Cochrane G."/>
            <person name="Meng A."/>
            <person name="Brown T."/>
            <person name="Cohen L."/>
        </authorList>
    </citation>
    <scope>NUCLEOTIDE SEQUENCE</scope>
</reference>